<keyword evidence="3" id="KW-1185">Reference proteome</keyword>
<evidence type="ECO:0000313" key="3">
    <source>
        <dbReference type="Proteomes" id="UP001281614"/>
    </source>
</evidence>
<dbReference type="InterPro" id="IPR042099">
    <property type="entry name" value="ANL_N_sf"/>
</dbReference>
<proteinExistence type="predicted"/>
<sequence>MALASWLLSPFSAAQPYLTPQPSVEDSHHTHETGLVRHPDGPNTQGTFSLEEVLSIAKIHPFYSTAQYPPDRDTIKILREYASVKADLKMQPVLHKRTLYNVIERLVNDTSPKNTYRHNVYTSVTGGGSTTSTPLFFATDALENRRQRAYFGHFLKTLGVIKPGDWVLTTHCTGSLYRSLDLTCEIMENAGASVLAAGNYMSADKVVRILEDFNVNILSGDGSQVLAIVHHISQMTVGREKIKIDKIIYTSEGLTLAQKSHIHTVLDPVKIFSILGSAEAGPYGVNSPDLAPSDPNSNYTEFLIDTRTTIIEILPLCLSEGNPTPDALPEGETGVIAQTSLTRLRNPLVRYITGDIGSLHNLPDKARSLLSVTDQPYIRPFRLQGRDQRFSFLWDGYDIEFEKLSTVMADAGLGILQWQVILDKIELSKEVLLEVRVLRCHSDDNKDTITNRLKEFFFVYTGNERRFQISFVNGISGFELSETGRKVLKFIDRSS</sequence>
<name>A0AAD9YHI2_COLKA</name>
<dbReference type="Proteomes" id="UP001281614">
    <property type="component" value="Unassembled WGS sequence"/>
</dbReference>
<dbReference type="PANTHER" id="PTHR43845">
    <property type="entry name" value="BLR5969 PROTEIN"/>
    <property type="match status" value="1"/>
</dbReference>
<dbReference type="Gene3D" id="3.40.50.12780">
    <property type="entry name" value="N-terminal domain of ligase-like"/>
    <property type="match status" value="1"/>
</dbReference>
<evidence type="ECO:0000313" key="2">
    <source>
        <dbReference type="EMBL" id="KAK2763632.1"/>
    </source>
</evidence>
<dbReference type="AlphaFoldDB" id="A0AAD9YHI2"/>
<organism evidence="2 3">
    <name type="scientific">Colletotrichum kahawae</name>
    <name type="common">Coffee berry disease fungus</name>
    <dbReference type="NCBI Taxonomy" id="34407"/>
    <lineage>
        <taxon>Eukaryota</taxon>
        <taxon>Fungi</taxon>
        <taxon>Dikarya</taxon>
        <taxon>Ascomycota</taxon>
        <taxon>Pezizomycotina</taxon>
        <taxon>Sordariomycetes</taxon>
        <taxon>Hypocreomycetidae</taxon>
        <taxon>Glomerellales</taxon>
        <taxon>Glomerellaceae</taxon>
        <taxon>Colletotrichum</taxon>
        <taxon>Colletotrichum gloeosporioides species complex</taxon>
    </lineage>
</organism>
<dbReference type="EMBL" id="VYYT01000142">
    <property type="protein sequence ID" value="KAK2763632.1"/>
    <property type="molecule type" value="Genomic_DNA"/>
</dbReference>
<gene>
    <name evidence="2" type="ORF">CKAH01_15912</name>
</gene>
<comment type="caution">
    <text evidence="2">The sequence shown here is derived from an EMBL/GenBank/DDBJ whole genome shotgun (WGS) entry which is preliminary data.</text>
</comment>
<dbReference type="SUPFAM" id="SSF56801">
    <property type="entry name" value="Acetyl-CoA synthetase-like"/>
    <property type="match status" value="1"/>
</dbReference>
<protein>
    <recommendedName>
        <fullName evidence="4">AMP-dependent synthetase/ligase domain-containing protein</fullName>
    </recommendedName>
</protein>
<dbReference type="PANTHER" id="PTHR43845:SF1">
    <property type="entry name" value="BLR5969 PROTEIN"/>
    <property type="match status" value="1"/>
</dbReference>
<reference evidence="2" key="1">
    <citation type="submission" date="2023-02" db="EMBL/GenBank/DDBJ databases">
        <title>Colletotrichum kahawae CIFC_Que2 genome sequencing and assembly.</title>
        <authorList>
            <person name="Baroncelli R."/>
        </authorList>
    </citation>
    <scope>NUCLEOTIDE SEQUENCE</scope>
    <source>
        <strain evidence="2">CIFC_Que2</strain>
    </source>
</reference>
<feature type="compositionally biased region" description="Basic and acidic residues" evidence="1">
    <location>
        <begin position="25"/>
        <end position="40"/>
    </location>
</feature>
<feature type="region of interest" description="Disordered" evidence="1">
    <location>
        <begin position="19"/>
        <end position="44"/>
    </location>
</feature>
<evidence type="ECO:0000256" key="1">
    <source>
        <dbReference type="SAM" id="MobiDB-lite"/>
    </source>
</evidence>
<evidence type="ECO:0008006" key="4">
    <source>
        <dbReference type="Google" id="ProtNLM"/>
    </source>
</evidence>
<accession>A0AAD9YHI2</accession>